<evidence type="ECO:0000259" key="1">
    <source>
        <dbReference type="PROSITE" id="PS51462"/>
    </source>
</evidence>
<dbReference type="Pfam" id="PF00293">
    <property type="entry name" value="NUDIX"/>
    <property type="match status" value="1"/>
</dbReference>
<dbReference type="Proteomes" id="UP001317259">
    <property type="component" value="Unassembled WGS sequence"/>
</dbReference>
<evidence type="ECO:0000313" key="2">
    <source>
        <dbReference type="EMBL" id="MCK2216923.1"/>
    </source>
</evidence>
<dbReference type="Gene3D" id="3.90.79.10">
    <property type="entry name" value="Nucleoside Triphosphate Pyrophosphohydrolase"/>
    <property type="match status" value="1"/>
</dbReference>
<dbReference type="SUPFAM" id="SSF55811">
    <property type="entry name" value="Nudix"/>
    <property type="match status" value="1"/>
</dbReference>
<organism evidence="2 3">
    <name type="scientific">Actinomadura luzonensis</name>
    <dbReference type="NCBI Taxonomy" id="2805427"/>
    <lineage>
        <taxon>Bacteria</taxon>
        <taxon>Bacillati</taxon>
        <taxon>Actinomycetota</taxon>
        <taxon>Actinomycetes</taxon>
        <taxon>Streptosporangiales</taxon>
        <taxon>Thermomonosporaceae</taxon>
        <taxon>Actinomadura</taxon>
    </lineage>
</organism>
<feature type="domain" description="Nudix hydrolase" evidence="1">
    <location>
        <begin position="20"/>
        <end position="144"/>
    </location>
</feature>
<keyword evidence="3" id="KW-1185">Reference proteome</keyword>
<dbReference type="InterPro" id="IPR000086">
    <property type="entry name" value="NUDIX_hydrolase_dom"/>
</dbReference>
<protein>
    <submittedName>
        <fullName evidence="2">NUDIX domain-containing protein</fullName>
    </submittedName>
</protein>
<proteinExistence type="predicted"/>
<name>A0ABT0FX50_9ACTN</name>
<dbReference type="EMBL" id="JAKRKC020000001">
    <property type="protein sequence ID" value="MCK2216923.1"/>
    <property type="molecule type" value="Genomic_DNA"/>
</dbReference>
<dbReference type="InterPro" id="IPR015797">
    <property type="entry name" value="NUDIX_hydrolase-like_dom_sf"/>
</dbReference>
<accession>A0ABT0FX50</accession>
<dbReference type="RefSeq" id="WP_242383947.1">
    <property type="nucleotide sequence ID" value="NZ_JAKRKC020000001.1"/>
</dbReference>
<dbReference type="CDD" id="cd04690">
    <property type="entry name" value="NUDIX_Hydrolase"/>
    <property type="match status" value="1"/>
</dbReference>
<dbReference type="PROSITE" id="PS51462">
    <property type="entry name" value="NUDIX"/>
    <property type="match status" value="1"/>
</dbReference>
<sequence>MTSTERHDAEVREAVVREAVVREKVAWVLVRDHQVLMTRCHGREVFYFPGGMREPGESDAQTLVREIDEELRTAIDPATMVLFGTFEVPPDRPGRSAFRMICYTAGHQGPLTPAREIAEKAWLGYADRHRVSPVDSLVFQSLYDGGLLR</sequence>
<reference evidence="2 3" key="1">
    <citation type="submission" date="2022-04" db="EMBL/GenBank/DDBJ databases">
        <title>Genome draft of Actinomadura sp. ATCC 31491.</title>
        <authorList>
            <person name="Shi X."/>
            <person name="Du Y."/>
        </authorList>
    </citation>
    <scope>NUCLEOTIDE SEQUENCE [LARGE SCALE GENOMIC DNA]</scope>
    <source>
        <strain evidence="2 3">ATCC 31491</strain>
    </source>
</reference>
<gene>
    <name evidence="2" type="ORF">MF672_024475</name>
</gene>
<comment type="caution">
    <text evidence="2">The sequence shown here is derived from an EMBL/GenBank/DDBJ whole genome shotgun (WGS) entry which is preliminary data.</text>
</comment>
<evidence type="ECO:0000313" key="3">
    <source>
        <dbReference type="Proteomes" id="UP001317259"/>
    </source>
</evidence>